<gene>
    <name evidence="1" type="ORF">VaNZ11_004312</name>
</gene>
<protein>
    <recommendedName>
        <fullName evidence="3">Pherophorin domain-containing protein</fullName>
    </recommendedName>
</protein>
<name>A0ABQ5RXN3_9CHLO</name>
<sequence>MASGTFHPHAGAPPTPLQPLRVDLTAAAMLARCSAWMWKGPGTWSRQCPQCHRSPPSTRGPARCWAQRQRRGDWARMPRARQRVVGTTTDYKNTGALSISFANGDSQSLPLVAEMLHSRQEVKPRRLNFGNVHLQSPKSCSWSCPVPPTSTSRG</sequence>
<evidence type="ECO:0000313" key="2">
    <source>
        <dbReference type="Proteomes" id="UP001165090"/>
    </source>
</evidence>
<comment type="caution">
    <text evidence="1">The sequence shown here is derived from an EMBL/GenBank/DDBJ whole genome shotgun (WGS) entry which is preliminary data.</text>
</comment>
<feature type="non-terminal residue" evidence="1">
    <location>
        <position position="154"/>
    </location>
</feature>
<dbReference type="Proteomes" id="UP001165090">
    <property type="component" value="Unassembled WGS sequence"/>
</dbReference>
<keyword evidence="2" id="KW-1185">Reference proteome</keyword>
<proteinExistence type="predicted"/>
<evidence type="ECO:0008006" key="3">
    <source>
        <dbReference type="Google" id="ProtNLM"/>
    </source>
</evidence>
<dbReference type="EMBL" id="BSDZ01000011">
    <property type="protein sequence ID" value="GLI61807.1"/>
    <property type="molecule type" value="Genomic_DNA"/>
</dbReference>
<accession>A0ABQ5RXN3</accession>
<reference evidence="1 2" key="1">
    <citation type="journal article" date="2023" name="IScience">
        <title>Expanded male sex-determining region conserved during the evolution of homothallism in the green alga Volvox.</title>
        <authorList>
            <person name="Yamamoto K."/>
            <person name="Matsuzaki R."/>
            <person name="Mahakham W."/>
            <person name="Heman W."/>
            <person name="Sekimoto H."/>
            <person name="Kawachi M."/>
            <person name="Minakuchi Y."/>
            <person name="Toyoda A."/>
            <person name="Nozaki H."/>
        </authorList>
    </citation>
    <scope>NUCLEOTIDE SEQUENCE [LARGE SCALE GENOMIC DNA]</scope>
    <source>
        <strain evidence="1 2">NIES-4468</strain>
    </source>
</reference>
<evidence type="ECO:0000313" key="1">
    <source>
        <dbReference type="EMBL" id="GLI61807.1"/>
    </source>
</evidence>
<organism evidence="1 2">
    <name type="scientific">Volvox africanus</name>
    <dbReference type="NCBI Taxonomy" id="51714"/>
    <lineage>
        <taxon>Eukaryota</taxon>
        <taxon>Viridiplantae</taxon>
        <taxon>Chlorophyta</taxon>
        <taxon>core chlorophytes</taxon>
        <taxon>Chlorophyceae</taxon>
        <taxon>CS clade</taxon>
        <taxon>Chlamydomonadales</taxon>
        <taxon>Volvocaceae</taxon>
        <taxon>Volvox</taxon>
    </lineage>
</organism>